<accession>A0ACC2IW63</accession>
<evidence type="ECO:0000313" key="1">
    <source>
        <dbReference type="EMBL" id="KAJ8119349.1"/>
    </source>
</evidence>
<sequence>MKFQLVTLLAAAATVTASPWSNSEVEEVVLAMFKSSDAPSGHEQASTVDFQWDPESVSVESYNPLANTREVCFWSGTAPFCEGACPNNWSEKKKDKCGDGSCCVTGKKSQCCRTFNLDNCYWSGTAPLCSGSCNAINEYELERSGCGDGECCLTGSKAKCCKPA</sequence>
<evidence type="ECO:0000313" key="2">
    <source>
        <dbReference type="Proteomes" id="UP001153334"/>
    </source>
</evidence>
<keyword evidence="2" id="KW-1185">Reference proteome</keyword>
<protein>
    <submittedName>
        <fullName evidence="1">Uncharacterized protein</fullName>
    </submittedName>
</protein>
<proteinExistence type="predicted"/>
<name>A0ACC2IW63_9PEZI</name>
<gene>
    <name evidence="1" type="ORF">ONZ43_g3682</name>
</gene>
<reference evidence="1" key="1">
    <citation type="submission" date="2022-11" db="EMBL/GenBank/DDBJ databases">
        <title>Genome Sequence of Nemania bipapillata.</title>
        <authorList>
            <person name="Buettner E."/>
        </authorList>
    </citation>
    <scope>NUCLEOTIDE SEQUENCE</scope>
    <source>
        <strain evidence="1">CP14</strain>
    </source>
</reference>
<organism evidence="1 2">
    <name type="scientific">Nemania bipapillata</name>
    <dbReference type="NCBI Taxonomy" id="110536"/>
    <lineage>
        <taxon>Eukaryota</taxon>
        <taxon>Fungi</taxon>
        <taxon>Dikarya</taxon>
        <taxon>Ascomycota</taxon>
        <taxon>Pezizomycotina</taxon>
        <taxon>Sordariomycetes</taxon>
        <taxon>Xylariomycetidae</taxon>
        <taxon>Xylariales</taxon>
        <taxon>Xylariaceae</taxon>
        <taxon>Nemania</taxon>
    </lineage>
</organism>
<dbReference type="Proteomes" id="UP001153334">
    <property type="component" value="Unassembled WGS sequence"/>
</dbReference>
<comment type="caution">
    <text evidence="1">The sequence shown here is derived from an EMBL/GenBank/DDBJ whole genome shotgun (WGS) entry which is preliminary data.</text>
</comment>
<dbReference type="EMBL" id="JAPESX010000888">
    <property type="protein sequence ID" value="KAJ8119349.1"/>
    <property type="molecule type" value="Genomic_DNA"/>
</dbReference>